<evidence type="ECO:0000256" key="1">
    <source>
        <dbReference type="SAM" id="MobiDB-lite"/>
    </source>
</evidence>
<name>A0A0X3NY53_SCHSO</name>
<protein>
    <recommendedName>
        <fullName evidence="3">SOCS box domain-containing protein</fullName>
    </recommendedName>
</protein>
<reference evidence="2" key="1">
    <citation type="submission" date="2016-01" db="EMBL/GenBank/DDBJ databases">
        <title>Reference transcriptome for the parasite Schistocephalus solidus: insights into the molecular evolution of parasitism.</title>
        <authorList>
            <person name="Hebert F.O."/>
            <person name="Grambauer S."/>
            <person name="Barber I."/>
            <person name="Landry C.R."/>
            <person name="Aubin-Horth N."/>
        </authorList>
    </citation>
    <scope>NUCLEOTIDE SEQUENCE</scope>
</reference>
<evidence type="ECO:0008006" key="3">
    <source>
        <dbReference type="Google" id="ProtNLM"/>
    </source>
</evidence>
<feature type="region of interest" description="Disordered" evidence="1">
    <location>
        <begin position="728"/>
        <end position="747"/>
    </location>
</feature>
<accession>A0A0X3NY53</accession>
<feature type="region of interest" description="Disordered" evidence="1">
    <location>
        <begin position="531"/>
        <end position="551"/>
    </location>
</feature>
<feature type="compositionally biased region" description="Basic residues" evidence="1">
    <location>
        <begin position="532"/>
        <end position="542"/>
    </location>
</feature>
<feature type="compositionally biased region" description="Basic residues" evidence="1">
    <location>
        <begin position="728"/>
        <end position="741"/>
    </location>
</feature>
<organism evidence="2">
    <name type="scientific">Schistocephalus solidus</name>
    <name type="common">Tapeworm</name>
    <dbReference type="NCBI Taxonomy" id="70667"/>
    <lineage>
        <taxon>Eukaryota</taxon>
        <taxon>Metazoa</taxon>
        <taxon>Spiralia</taxon>
        <taxon>Lophotrochozoa</taxon>
        <taxon>Platyhelminthes</taxon>
        <taxon>Cestoda</taxon>
        <taxon>Eucestoda</taxon>
        <taxon>Diphyllobothriidea</taxon>
        <taxon>Diphyllobothriidae</taxon>
        <taxon>Schistocephalus</taxon>
    </lineage>
</organism>
<dbReference type="EMBL" id="GEEE01022603">
    <property type="protein sequence ID" value="JAP40622.1"/>
    <property type="molecule type" value="Transcribed_RNA"/>
</dbReference>
<dbReference type="AlphaFoldDB" id="A0A0X3NY53"/>
<proteinExistence type="predicted"/>
<evidence type="ECO:0000313" key="2">
    <source>
        <dbReference type="EMBL" id="JAP40622.1"/>
    </source>
</evidence>
<sequence length="870" mass="94742">MGVEESKLSNSYRYGDHICCQQPSQTGKQWSIIHNCHLDVWKKEHYELFNFSNKVLECPYSVPNDCTHSFCLSRQNILNLSKRNHTFSLRKHKKHSKIAEHFEYNHIPAHLSSIQNLHFKSILCSRNGLAIVHLARNFITQFGIVDMQINKFLGTFGRQSVKYSPESVAAQISPDCSWCLIRMPWSRNNRVTTLQLYNLRTRDLLVELPLCLDSQSREPEAPLESPMPLLEAWIEETNAERLRSPLSSSPWQPHQSASAFAKACGGYSLLSTSLPSTPTVASNATANRRAVGVRALGCFNRPASVVFDFDPRFLNSRIVIANVNFLKPCAAACAQLPPADMFGVPAPVLSLVRLPTWEQLAKTRNFGGLELVPPADRLNATPAAGHRRRRASMDATQMTIAPSGVNILKVFYSRAGHLIFALVTNTFNCRCSSMNSVFSFCASVPSPSPSSSSPAMPAVAASGAGVYGGGGGGGGGGSSPCGTLSSSAQQAVRDSPLQCLRCTHPTGADGTSDSMEGTSSVALDSFSSRARLSAHHHSHQHQHQQLNSGNSQASALTLTTATGGYPPPPGCTSLFLLVFNSDSLDLLRLLRFDRPICPLHTCPTNYVPTMSRCGSRIAVVTMVTAVAAGGTSGGTHARTLVTLRGGNSQGRSAKTGRKITFSSHASLTAATSGEFAGVDFATPRRRAADGRTNQAVQSWTDQGSRRDHYWNEATIRNSLTEEYSHQLQLHHHNHHQHHHQQSQHSQSAFTRRVTVSSCVAGDATIIANTHLTQSVPNATTVEFGFGGVGQPWRRTDAVLVYQLEPPPTLQAIVREKIVQYFPDSMLDQLGLPPSIVTFLRFKPSFACSGSCLSRSESSTLTMRSTSLDLL</sequence>
<gene>
    <name evidence="2" type="ORF">TR91012</name>
</gene>